<dbReference type="STRING" id="218851.A0A2G5E281"/>
<dbReference type="PANTHER" id="PTHR31589">
    <property type="entry name" value="PROTEIN, PUTATIVE (DUF239)-RELATED-RELATED"/>
    <property type="match status" value="1"/>
</dbReference>
<dbReference type="InterPro" id="IPR004314">
    <property type="entry name" value="Neprosin"/>
</dbReference>
<dbReference type="PROSITE" id="PS52045">
    <property type="entry name" value="NEPROSIN_PEP_CD"/>
    <property type="match status" value="1"/>
</dbReference>
<dbReference type="InParanoid" id="A0A2G5E281"/>
<organism evidence="2 3">
    <name type="scientific">Aquilegia coerulea</name>
    <name type="common">Rocky mountain columbine</name>
    <dbReference type="NCBI Taxonomy" id="218851"/>
    <lineage>
        <taxon>Eukaryota</taxon>
        <taxon>Viridiplantae</taxon>
        <taxon>Streptophyta</taxon>
        <taxon>Embryophyta</taxon>
        <taxon>Tracheophyta</taxon>
        <taxon>Spermatophyta</taxon>
        <taxon>Magnoliopsida</taxon>
        <taxon>Ranunculales</taxon>
        <taxon>Ranunculaceae</taxon>
        <taxon>Thalictroideae</taxon>
        <taxon>Aquilegia</taxon>
    </lineage>
</organism>
<dbReference type="Proteomes" id="UP000230069">
    <property type="component" value="Unassembled WGS sequence"/>
</dbReference>
<dbReference type="InterPro" id="IPR053168">
    <property type="entry name" value="Glutamic_endopeptidase"/>
</dbReference>
<dbReference type="AlphaFoldDB" id="A0A2G5E281"/>
<evidence type="ECO:0000259" key="1">
    <source>
        <dbReference type="PROSITE" id="PS52045"/>
    </source>
</evidence>
<dbReference type="OrthoDB" id="1858978at2759"/>
<keyword evidence="3" id="KW-1185">Reference proteome</keyword>
<reference evidence="2 3" key="1">
    <citation type="submission" date="2017-09" db="EMBL/GenBank/DDBJ databases">
        <title>WGS assembly of Aquilegia coerulea Goldsmith.</title>
        <authorList>
            <person name="Hodges S."/>
            <person name="Kramer E."/>
            <person name="Nordborg M."/>
            <person name="Tomkins J."/>
            <person name="Borevitz J."/>
            <person name="Derieg N."/>
            <person name="Yan J."/>
            <person name="Mihaltcheva S."/>
            <person name="Hayes R.D."/>
            <person name="Rokhsar D."/>
        </authorList>
    </citation>
    <scope>NUCLEOTIDE SEQUENCE [LARGE SCALE GENOMIC DNA]</scope>
    <source>
        <strain evidence="3">cv. Goldsmith</strain>
    </source>
</reference>
<dbReference type="EMBL" id="KZ305030">
    <property type="protein sequence ID" value="PIA49811.1"/>
    <property type="molecule type" value="Genomic_DNA"/>
</dbReference>
<name>A0A2G5E281_AQUCA</name>
<dbReference type="Pfam" id="PF03080">
    <property type="entry name" value="Neprosin"/>
    <property type="match status" value="1"/>
</dbReference>
<feature type="domain" description="Neprosin PEP catalytic" evidence="1">
    <location>
        <begin position="1"/>
        <end position="199"/>
    </location>
</feature>
<dbReference type="PANTHER" id="PTHR31589:SF233">
    <property type="entry name" value="PROTEIN, PUTATIVE (DUF239)-RELATED"/>
    <property type="match status" value="1"/>
</dbReference>
<evidence type="ECO:0000313" key="2">
    <source>
        <dbReference type="EMBL" id="PIA49811.1"/>
    </source>
</evidence>
<evidence type="ECO:0000313" key="3">
    <source>
        <dbReference type="Proteomes" id="UP000230069"/>
    </source>
</evidence>
<sequence>MQVHPDLYGDNKTRMMIMWHVNSKGAQRGCYNLLCKGFVQVDKSVPVDTILPHCVYDGLPTELGLKIHQDQPTKNWWVTILRFNINLGYWPGALFPGLTQGATKAGFYGYTQAPAKGMGSPPLSPPMGFGKFPDRNFGHSGYFANMQIINEDNKLVGLEDKSWKEFSDNPMCYRVKYYGYEGPVNGYVLEYGGPGGNCTP</sequence>
<gene>
    <name evidence="2" type="ORF">AQUCO_01300508v1</name>
</gene>
<proteinExistence type="predicted"/>
<accession>A0A2G5E281</accession>
<protein>
    <recommendedName>
        <fullName evidence="1">Neprosin PEP catalytic domain-containing protein</fullName>
    </recommendedName>
</protein>